<protein>
    <recommendedName>
        <fullName evidence="3">TonB-dependent receptor</fullName>
    </recommendedName>
</protein>
<dbReference type="STRING" id="1503925.TH53_20940"/>
<organism evidence="1 2">
    <name type="scientific">Pedobacter lusitanus</name>
    <dbReference type="NCBI Taxonomy" id="1503925"/>
    <lineage>
        <taxon>Bacteria</taxon>
        <taxon>Pseudomonadati</taxon>
        <taxon>Bacteroidota</taxon>
        <taxon>Sphingobacteriia</taxon>
        <taxon>Sphingobacteriales</taxon>
        <taxon>Sphingobacteriaceae</taxon>
        <taxon>Pedobacter</taxon>
    </lineage>
</organism>
<evidence type="ECO:0000313" key="1">
    <source>
        <dbReference type="EMBL" id="KIO75438.1"/>
    </source>
</evidence>
<evidence type="ECO:0000313" key="2">
    <source>
        <dbReference type="Proteomes" id="UP000032049"/>
    </source>
</evidence>
<proteinExistence type="predicted"/>
<accession>A0A0D0F1C1</accession>
<dbReference type="Proteomes" id="UP000032049">
    <property type="component" value="Unassembled WGS sequence"/>
</dbReference>
<dbReference type="EMBL" id="JXRA01000102">
    <property type="protein sequence ID" value="KIO75438.1"/>
    <property type="molecule type" value="Genomic_DNA"/>
</dbReference>
<keyword evidence="2" id="KW-1185">Reference proteome</keyword>
<comment type="caution">
    <text evidence="1">The sequence shown here is derived from an EMBL/GenBank/DDBJ whole genome shotgun (WGS) entry which is preliminary data.</text>
</comment>
<name>A0A0D0F1C1_9SPHI</name>
<reference evidence="1 2" key="1">
    <citation type="submission" date="2015-01" db="EMBL/GenBank/DDBJ databases">
        <title>Draft genome sequence of Pedobacter sp. NL19 isolated from sludge of an effluent treatment pond in an abandoned uranium mine.</title>
        <authorList>
            <person name="Santos T."/>
            <person name="Caetano T."/>
            <person name="Covas C."/>
            <person name="Cruz A."/>
            <person name="Mendo S."/>
        </authorList>
    </citation>
    <scope>NUCLEOTIDE SEQUENCE [LARGE SCALE GENOMIC DNA]</scope>
    <source>
        <strain evidence="1 2">NL19</strain>
    </source>
</reference>
<dbReference type="OrthoDB" id="9768177at2"/>
<gene>
    <name evidence="1" type="ORF">TH53_20940</name>
</gene>
<evidence type="ECO:0008006" key="3">
    <source>
        <dbReference type="Google" id="ProtNLM"/>
    </source>
</evidence>
<dbReference type="RefSeq" id="WP_041885150.1">
    <property type="nucleotide sequence ID" value="NZ_JXRA01000102.1"/>
</dbReference>
<dbReference type="AlphaFoldDB" id="A0A0D0F1C1"/>
<sequence>MQSYVGSDLFFPFFNGAGVLKRWEAGNTWTPENPDAKLPRLTTYNALTNNFSDNSFWLQNASFLRVKNIQLGYTLPESIIKHLKIKGIRFYVDGQNLFTITKFQGLDPERTLTSTGSVQYPNVRIITGGINVKF</sequence>